<dbReference type="Gene3D" id="2.70.98.10">
    <property type="match status" value="1"/>
</dbReference>
<dbReference type="InterPro" id="IPR011013">
    <property type="entry name" value="Gal_mutarotase_sf_dom"/>
</dbReference>
<protein>
    <recommendedName>
        <fullName evidence="4">rhamnogalacturonan endolyase</fullName>
        <ecNumber evidence="4">4.2.2.23</ecNumber>
    </recommendedName>
</protein>
<feature type="domain" description="Rhamnogalacturonan lyase" evidence="9">
    <location>
        <begin position="371"/>
        <end position="445"/>
    </location>
</feature>
<dbReference type="SUPFAM" id="SSF49785">
    <property type="entry name" value="Galactose-binding domain-like"/>
    <property type="match status" value="1"/>
</dbReference>
<dbReference type="Gene3D" id="2.60.40.1120">
    <property type="entry name" value="Carboxypeptidase-like, regulatory domain"/>
    <property type="match status" value="1"/>
</dbReference>
<dbReference type="InterPro" id="IPR029411">
    <property type="entry name" value="RG-lyase_III"/>
</dbReference>
<evidence type="ECO:0000256" key="5">
    <source>
        <dbReference type="ARBA" id="ARBA00022525"/>
    </source>
</evidence>
<dbReference type="PANTHER" id="PTHR32018:SF1">
    <property type="entry name" value="RHAMNOGALACTURONAN ENDOLYASE"/>
    <property type="match status" value="1"/>
</dbReference>
<feature type="domain" description="Rhamnogalacturonan lyase" evidence="8">
    <location>
        <begin position="458"/>
        <end position="646"/>
    </location>
</feature>
<dbReference type="EC" id="4.2.2.23" evidence="4"/>
<keyword evidence="11" id="KW-1185">Reference proteome</keyword>
<dbReference type="SUPFAM" id="SSF49452">
    <property type="entry name" value="Starch-binding domain-like"/>
    <property type="match status" value="1"/>
</dbReference>
<evidence type="ECO:0000256" key="6">
    <source>
        <dbReference type="ARBA" id="ARBA00022729"/>
    </source>
</evidence>
<name>A0ABP1B4P4_9BRYO</name>
<dbReference type="InterPro" id="IPR051850">
    <property type="entry name" value="Polysacch_Lyase_4"/>
</dbReference>
<comment type="catalytic activity">
    <reaction evidence="1">
        <text>Endotype eliminative cleavage of L-alpha-rhamnopyranosyl-(1-&gt;4)-alpha-D-galactopyranosyluronic acid bonds of rhamnogalacturonan I domains in ramified hairy regions of pectin leaving L-rhamnopyranose at the reducing end and 4-deoxy-4,5-unsaturated D-galactopyranosyluronic acid at the non-reducing end.</text>
        <dbReference type="EC" id="4.2.2.23"/>
    </reaction>
</comment>
<dbReference type="InterPro" id="IPR029413">
    <property type="entry name" value="RG-lyase_II"/>
</dbReference>
<dbReference type="InterPro" id="IPR008979">
    <property type="entry name" value="Galactose-bd-like_sf"/>
</dbReference>
<dbReference type="CDD" id="cd10316">
    <property type="entry name" value="RGL4_M"/>
    <property type="match status" value="1"/>
</dbReference>
<dbReference type="PANTHER" id="PTHR32018">
    <property type="entry name" value="RHAMNOGALACTURONATE LYASE FAMILY PROTEIN"/>
    <property type="match status" value="1"/>
</dbReference>
<dbReference type="Pfam" id="PF06045">
    <property type="entry name" value="Rhamnogal_lyase"/>
    <property type="match status" value="1"/>
</dbReference>
<dbReference type="Gene3D" id="2.60.120.260">
    <property type="entry name" value="Galactose-binding domain-like"/>
    <property type="match status" value="1"/>
</dbReference>
<keyword evidence="7" id="KW-0456">Lyase</keyword>
<dbReference type="InterPro" id="IPR010325">
    <property type="entry name" value="Rhamnogal_lyase"/>
</dbReference>
<organism evidence="10 11">
    <name type="scientific">Sphagnum jensenii</name>
    <dbReference type="NCBI Taxonomy" id="128206"/>
    <lineage>
        <taxon>Eukaryota</taxon>
        <taxon>Viridiplantae</taxon>
        <taxon>Streptophyta</taxon>
        <taxon>Embryophyta</taxon>
        <taxon>Bryophyta</taxon>
        <taxon>Sphagnophytina</taxon>
        <taxon>Sphagnopsida</taxon>
        <taxon>Sphagnales</taxon>
        <taxon>Sphagnaceae</taxon>
        <taxon>Sphagnum</taxon>
    </lineage>
</organism>
<dbReference type="InterPro" id="IPR013784">
    <property type="entry name" value="Carb-bd-like_fold"/>
</dbReference>
<evidence type="ECO:0000256" key="3">
    <source>
        <dbReference type="ARBA" id="ARBA00010418"/>
    </source>
</evidence>
<comment type="similarity">
    <text evidence="3">Belongs to the polysaccharide lyase 4 family.</text>
</comment>
<evidence type="ECO:0000256" key="1">
    <source>
        <dbReference type="ARBA" id="ARBA00001324"/>
    </source>
</evidence>
<dbReference type="EMBL" id="OZ023720">
    <property type="protein sequence ID" value="CAK9870067.1"/>
    <property type="molecule type" value="Genomic_DNA"/>
</dbReference>
<sequence length="665" mass="75539">MHDKQFFLLFKIFNSFNLSFQVVHIDLEPKFVVLDNGIVQMTLTKPEGIITCLSYGGIKNVFETRNKETNRGYWDLNWNKPNEKDTFDVISGTDFHVVHQDVDRVEVSFVRPYNPNVNSTGIPLNIDKRFALLRGSSGFYSYSIYERPTDWPGFTLSQTRITFKLSKDSFHHIAVADNKQKLMPAPEDRMPDRCEPLAYPEAVRLTNPIEPSLCGEVDDKYEYATDNRDNRVQGWMSSNPMVGFWVITASDEFRNGGPLKQNLTSHVGPTCLSMFHSAHYVGAEMCAHFQDGEPWQKVLGPVFIYLNSAPPGMPLSALWEDAKRQAWAEIRAWPYCWPESPDFPKASERGTVSGHLLVHDSFSEPSTFGGKYAFVGLANPGETGSWQTDSKGYQFWTQADTEGYFTINNIRTGVYDVYGWVPGVIGDYKYAGGSLHIQPGSTIDLGEMVFYPPRDGPTIWEIGIPDRTAAEFFIPDPNPKYINRLYINSNEKWRQYGLWERYTDLYPTQDLVYTIGKSDWRTDWFFAHLNRIKEDGTYAATTWQVKFNLDTITDSGIYKFRMATAASSNAAIQVYINVFNPHKPLFDTMQFGKDNAIARHGIHGLYRLWTVDIPFGLLHVGENTLFLTQRKPSGPFTGVMYDYLRLEAPHHPAAAATAIQGSASA</sequence>
<evidence type="ECO:0000313" key="11">
    <source>
        <dbReference type="Proteomes" id="UP001497522"/>
    </source>
</evidence>
<proteinExistence type="inferred from homology"/>
<evidence type="ECO:0000313" key="10">
    <source>
        <dbReference type="EMBL" id="CAK9870067.1"/>
    </source>
</evidence>
<dbReference type="CDD" id="cd10320">
    <property type="entry name" value="RGL4_N"/>
    <property type="match status" value="1"/>
</dbReference>
<keyword evidence="5" id="KW-0964">Secreted</keyword>
<reference evidence="10" key="1">
    <citation type="submission" date="2024-03" db="EMBL/GenBank/DDBJ databases">
        <authorList>
            <consortium name="ELIXIR-Norway"/>
            <consortium name="Elixir Norway"/>
        </authorList>
    </citation>
    <scope>NUCLEOTIDE SEQUENCE</scope>
</reference>
<dbReference type="Pfam" id="PF14686">
    <property type="entry name" value="fn3_3"/>
    <property type="match status" value="1"/>
</dbReference>
<dbReference type="InterPro" id="IPR014718">
    <property type="entry name" value="GH-type_carb-bd"/>
</dbReference>
<dbReference type="SUPFAM" id="SSF74650">
    <property type="entry name" value="Galactose mutarotase-like"/>
    <property type="match status" value="1"/>
</dbReference>
<keyword evidence="6" id="KW-0732">Signal</keyword>
<evidence type="ECO:0000259" key="8">
    <source>
        <dbReference type="Pfam" id="PF14683"/>
    </source>
</evidence>
<evidence type="ECO:0000256" key="7">
    <source>
        <dbReference type="ARBA" id="ARBA00023239"/>
    </source>
</evidence>
<dbReference type="Proteomes" id="UP001497522">
    <property type="component" value="Chromosome 19"/>
</dbReference>
<dbReference type="CDD" id="cd10317">
    <property type="entry name" value="RGL4_C"/>
    <property type="match status" value="1"/>
</dbReference>
<accession>A0ABP1B4P4</accession>
<evidence type="ECO:0000259" key="9">
    <source>
        <dbReference type="Pfam" id="PF14686"/>
    </source>
</evidence>
<evidence type="ECO:0000256" key="2">
    <source>
        <dbReference type="ARBA" id="ARBA00004613"/>
    </source>
</evidence>
<gene>
    <name evidence="10" type="ORF">CSSPJE1EN2_LOCUS12804</name>
</gene>
<comment type="subcellular location">
    <subcellularLocation>
        <location evidence="2">Secreted</location>
    </subcellularLocation>
</comment>
<evidence type="ECO:0000256" key="4">
    <source>
        <dbReference type="ARBA" id="ARBA00012437"/>
    </source>
</evidence>
<dbReference type="Pfam" id="PF14683">
    <property type="entry name" value="CBM-like"/>
    <property type="match status" value="1"/>
</dbReference>